<dbReference type="RefSeq" id="WP_274350040.1">
    <property type="nucleotide sequence ID" value="NZ_JAQZSM010000001.1"/>
</dbReference>
<comment type="caution">
    <text evidence="1">The sequence shown here is derived from an EMBL/GenBank/DDBJ whole genome shotgun (WGS) entry which is preliminary data.</text>
</comment>
<dbReference type="Proteomes" id="UP001431784">
    <property type="component" value="Unassembled WGS sequence"/>
</dbReference>
<organism evidence="1 2">
    <name type="scientific">Roseinatronobacter alkalisoli</name>
    <dbReference type="NCBI Taxonomy" id="3028235"/>
    <lineage>
        <taxon>Bacteria</taxon>
        <taxon>Pseudomonadati</taxon>
        <taxon>Pseudomonadota</taxon>
        <taxon>Alphaproteobacteria</taxon>
        <taxon>Rhodobacterales</taxon>
        <taxon>Paracoccaceae</taxon>
        <taxon>Roseinatronobacter</taxon>
    </lineage>
</organism>
<name>A0ABT5T3J0_9RHOB</name>
<evidence type="ECO:0000313" key="2">
    <source>
        <dbReference type="Proteomes" id="UP001431784"/>
    </source>
</evidence>
<reference evidence="1" key="1">
    <citation type="submission" date="2023-02" db="EMBL/GenBank/DDBJ databases">
        <title>Description of Roseinatronobacter alkalisoli sp. nov., an alkaliphilic bacerium isolated from soda soil.</title>
        <authorList>
            <person name="Wei W."/>
        </authorList>
    </citation>
    <scope>NUCLEOTIDE SEQUENCE</scope>
    <source>
        <strain evidence="1">HJB301</strain>
    </source>
</reference>
<dbReference type="Pfam" id="PF12096">
    <property type="entry name" value="DUF3572"/>
    <property type="match status" value="1"/>
</dbReference>
<gene>
    <name evidence="1" type="ORF">PUT78_00550</name>
</gene>
<sequence>MNHSAAERIALDAFTWLCAEQDLLPVFLNASGASVGDLRAALSSAEGPDQALLGAVLDFILMRDDTVIACCAAQNLPNDRLAQAQAVLAGHAGMHWT</sequence>
<protein>
    <submittedName>
        <fullName evidence="1">DUF3572 domain-containing protein</fullName>
    </submittedName>
</protein>
<evidence type="ECO:0000313" key="1">
    <source>
        <dbReference type="EMBL" id="MDD7969574.1"/>
    </source>
</evidence>
<dbReference type="InterPro" id="IPR021955">
    <property type="entry name" value="DUF3572"/>
</dbReference>
<dbReference type="EMBL" id="JAQZSM010000001">
    <property type="protein sequence ID" value="MDD7969574.1"/>
    <property type="molecule type" value="Genomic_DNA"/>
</dbReference>
<accession>A0ABT5T3J0</accession>
<proteinExistence type="predicted"/>
<keyword evidence="2" id="KW-1185">Reference proteome</keyword>